<evidence type="ECO:0000313" key="2">
    <source>
        <dbReference type="EMBL" id="SMB81761.1"/>
    </source>
</evidence>
<evidence type="ECO:0000256" key="1">
    <source>
        <dbReference type="SAM" id="SignalP"/>
    </source>
</evidence>
<dbReference type="EMBL" id="FWWU01000005">
    <property type="protein sequence ID" value="SMB81761.1"/>
    <property type="molecule type" value="Genomic_DNA"/>
</dbReference>
<gene>
    <name evidence="2" type="ORF">SAMN00790413_04710</name>
</gene>
<dbReference type="Proteomes" id="UP000192582">
    <property type="component" value="Unassembled WGS sequence"/>
</dbReference>
<protein>
    <submittedName>
        <fullName evidence="2">Uncharacterized protein</fullName>
    </submittedName>
</protein>
<sequence length="171" mass="18987">MKVAALSTLLCLLTIAQASNNYFRVPNTSVSYRVSREKTGENNSSIFLDDSSKKSTITIACFNYAPIFYITVPEKILTQQQARDSIIPDLYIRADSAKKVGRFEAAAVGDEATTDFNTIGGWENDQQIVSLMLSEKKSVTVQFKVVTGKYVRYTFPTAGLASTFKLLRNCK</sequence>
<name>A0A1W1ULT0_9DEIO</name>
<feature type="chain" id="PRO_5012009150" evidence="1">
    <location>
        <begin position="19"/>
        <end position="171"/>
    </location>
</feature>
<feature type="signal peptide" evidence="1">
    <location>
        <begin position="1"/>
        <end position="18"/>
    </location>
</feature>
<dbReference type="AlphaFoldDB" id="A0A1W1ULT0"/>
<keyword evidence="3" id="KW-1185">Reference proteome</keyword>
<keyword evidence="1" id="KW-0732">Signal</keyword>
<reference evidence="2 3" key="1">
    <citation type="submission" date="2017-04" db="EMBL/GenBank/DDBJ databases">
        <authorList>
            <person name="Afonso C.L."/>
            <person name="Miller P.J."/>
            <person name="Scott M.A."/>
            <person name="Spackman E."/>
            <person name="Goraichik I."/>
            <person name="Dimitrov K.M."/>
            <person name="Suarez D.L."/>
            <person name="Swayne D.E."/>
        </authorList>
    </citation>
    <scope>NUCLEOTIDE SEQUENCE [LARGE SCALE GENOMIC DNA]</scope>
    <source>
        <strain evidence="2 3">KR-140</strain>
    </source>
</reference>
<evidence type="ECO:0000313" key="3">
    <source>
        <dbReference type="Proteomes" id="UP000192582"/>
    </source>
</evidence>
<proteinExistence type="predicted"/>
<accession>A0A1W1ULT0</accession>
<organism evidence="2 3">
    <name type="scientific">Deinococcus hopiensis KR-140</name>
    <dbReference type="NCBI Taxonomy" id="695939"/>
    <lineage>
        <taxon>Bacteria</taxon>
        <taxon>Thermotogati</taxon>
        <taxon>Deinococcota</taxon>
        <taxon>Deinococci</taxon>
        <taxon>Deinococcales</taxon>
        <taxon>Deinococcaceae</taxon>
        <taxon>Deinococcus</taxon>
    </lineage>
</organism>